<dbReference type="STRING" id="1783515.A4E84_15055"/>
<dbReference type="AlphaFoldDB" id="A0A143C0T0"/>
<name>A0A143C0T0_9ACTN</name>
<dbReference type="RefSeq" id="WP_062927073.1">
    <property type="nucleotide sequence ID" value="NZ_CP015098.1"/>
</dbReference>
<keyword evidence="1" id="KW-1133">Transmembrane helix</keyword>
<feature type="transmembrane region" description="Helical" evidence="1">
    <location>
        <begin position="158"/>
        <end position="183"/>
    </location>
</feature>
<sequence>MNPSTSRFALRIRVQIVLLAVITVATPLSAWAFSEASGTYQDAVRQEITRQETLLDDVRTVYTEDARLAFEVAAASARADALRPIRHEGRTAASEYEIAAQTAFALRSTADSGSFLHDAYRHRELGYDLPRRLADLQRDKPGRYGLEPEATMRSGDTWVMWGLGFAALAGAAVIAGVVAANVVRPRVLRRPPGPDRRRVIRNLQLIPQPALTRTGESRLAALLQLFVVVLLMVLPLGAVYAAGGEQRAQAEAARKASQLGTAALAFGQRMAFLEESRRAAELTELRAMARERASLETGIAPGQARHERVVAAVETRAAERVREIAEYMGRPPTRADRVDAATVTTLAEDPEHLSDLRDEQKRQVSFAELASSRGVYLGAAAAMAAIAQILVAAAVADGRRRWLLWPAGAAVCSTVLTGMALI</sequence>
<evidence type="ECO:0000256" key="1">
    <source>
        <dbReference type="SAM" id="Phobius"/>
    </source>
</evidence>
<dbReference type="Proteomes" id="UP000076096">
    <property type="component" value="Chromosome"/>
</dbReference>
<proteinExistence type="predicted"/>
<gene>
    <name evidence="2" type="ORF">A4E84_15055</name>
</gene>
<feature type="transmembrane region" description="Helical" evidence="1">
    <location>
        <begin position="375"/>
        <end position="395"/>
    </location>
</feature>
<organism evidence="2 3">
    <name type="scientific">Streptomyces qaidamensis</name>
    <dbReference type="NCBI Taxonomy" id="1783515"/>
    <lineage>
        <taxon>Bacteria</taxon>
        <taxon>Bacillati</taxon>
        <taxon>Actinomycetota</taxon>
        <taxon>Actinomycetes</taxon>
        <taxon>Kitasatosporales</taxon>
        <taxon>Streptomycetaceae</taxon>
        <taxon>Streptomyces</taxon>
        <taxon>Streptomyces aurantiacus group</taxon>
    </lineage>
</organism>
<dbReference type="EMBL" id="CP015098">
    <property type="protein sequence ID" value="AMW10709.1"/>
    <property type="molecule type" value="Genomic_DNA"/>
</dbReference>
<accession>A0A143C0T0</accession>
<dbReference type="KEGG" id="stsi:A4E84_15055"/>
<evidence type="ECO:0000313" key="3">
    <source>
        <dbReference type="Proteomes" id="UP000076096"/>
    </source>
</evidence>
<feature type="transmembrane region" description="Helical" evidence="1">
    <location>
        <begin position="219"/>
        <end position="242"/>
    </location>
</feature>
<protein>
    <submittedName>
        <fullName evidence="2">Uncharacterized protein</fullName>
    </submittedName>
</protein>
<keyword evidence="1" id="KW-0812">Transmembrane</keyword>
<keyword evidence="1" id="KW-0472">Membrane</keyword>
<reference evidence="3" key="1">
    <citation type="submission" date="2016-04" db="EMBL/GenBank/DDBJ databases">
        <authorList>
            <person name="Zhang B."/>
        </authorList>
    </citation>
    <scope>NUCLEOTIDE SEQUENCE [LARGE SCALE GENOMIC DNA]</scope>
    <source>
        <strain evidence="3">S10</strain>
    </source>
</reference>
<feature type="transmembrane region" description="Helical" evidence="1">
    <location>
        <begin position="12"/>
        <end position="33"/>
    </location>
</feature>
<evidence type="ECO:0000313" key="2">
    <source>
        <dbReference type="EMBL" id="AMW10709.1"/>
    </source>
</evidence>
<keyword evidence="3" id="KW-1185">Reference proteome</keyword>
<feature type="transmembrane region" description="Helical" evidence="1">
    <location>
        <begin position="402"/>
        <end position="421"/>
    </location>
</feature>